<evidence type="ECO:0000313" key="2">
    <source>
        <dbReference type="EMBL" id="MDJ1137966.1"/>
    </source>
</evidence>
<dbReference type="Proteomes" id="UP001214441">
    <property type="component" value="Unassembled WGS sequence"/>
</dbReference>
<gene>
    <name evidence="2" type="ORF">NMN56_039620</name>
</gene>
<reference evidence="2 3" key="1">
    <citation type="submission" date="2023-05" db="EMBL/GenBank/DDBJ databases">
        <title>Streptantibioticus silvisoli sp. nov., acidotolerant actinomycetes 1 from pine litter.</title>
        <authorList>
            <person name="Swiecimska M."/>
            <person name="Golinska P."/>
            <person name="Sangal V."/>
            <person name="Wachnowicz B."/>
            <person name="Goodfellow M."/>
        </authorList>
    </citation>
    <scope>NUCLEOTIDE SEQUENCE [LARGE SCALE GENOMIC DNA]</scope>
    <source>
        <strain evidence="2 3">DSM 42109</strain>
    </source>
</reference>
<organism evidence="2 3">
    <name type="scientific">Streptomyces iconiensis</name>
    <dbReference type="NCBI Taxonomy" id="1384038"/>
    <lineage>
        <taxon>Bacteria</taxon>
        <taxon>Bacillati</taxon>
        <taxon>Actinomycetota</taxon>
        <taxon>Actinomycetes</taxon>
        <taxon>Kitasatosporales</taxon>
        <taxon>Streptomycetaceae</taxon>
        <taxon>Streptomyces</taxon>
    </lineage>
</organism>
<comment type="similarity">
    <text evidence="1">Belongs to the short-chain dehydrogenases/reductases (SDR) family.</text>
</comment>
<dbReference type="PRINTS" id="PR00081">
    <property type="entry name" value="GDHRDH"/>
</dbReference>
<keyword evidence="3" id="KW-1185">Reference proteome</keyword>
<dbReference type="PROSITE" id="PS00061">
    <property type="entry name" value="ADH_SHORT"/>
    <property type="match status" value="1"/>
</dbReference>
<dbReference type="InterPro" id="IPR020904">
    <property type="entry name" value="Sc_DH/Rdtase_CS"/>
</dbReference>
<dbReference type="InterPro" id="IPR002347">
    <property type="entry name" value="SDR_fam"/>
</dbReference>
<protein>
    <submittedName>
        <fullName evidence="2">SDR family oxidoreductase</fullName>
        <ecNumber evidence="2">1.-.-.-</ecNumber>
    </submittedName>
</protein>
<dbReference type="Gene3D" id="3.40.50.720">
    <property type="entry name" value="NAD(P)-binding Rossmann-like Domain"/>
    <property type="match status" value="1"/>
</dbReference>
<dbReference type="EC" id="1.-.-.-" evidence="2"/>
<dbReference type="SUPFAM" id="SSF51735">
    <property type="entry name" value="NAD(P)-binding Rossmann-fold domains"/>
    <property type="match status" value="1"/>
</dbReference>
<keyword evidence="2" id="KW-0560">Oxidoreductase</keyword>
<dbReference type="PRINTS" id="PR00080">
    <property type="entry name" value="SDRFAMILY"/>
</dbReference>
<sequence>MSEGGRPAGKVALVFGAGSSGEGMSNGRAAALAYAREGARVAAVDLRTDEAGRTAELIADEGGTAPAPAADVTDEDQVAAAVTAAAGRLGPPTVLHNNVGVARTDALTCTGLAAWDAGLRTNLTSVFLTCKHVLPLMRRAGGGAVVNVSSIAAIRDTGYEYPGYSAAKAGVNQLTVSLALRHAAEGIRVNAVLPGLIHTPLVSQQIAAAGSDPGEVRARRDAASPTGRMGSPWDVAAAAVFLASDEAAYVNGVCLPVDGGLTARC</sequence>
<dbReference type="GO" id="GO:0016491">
    <property type="term" value="F:oxidoreductase activity"/>
    <property type="evidence" value="ECO:0007669"/>
    <property type="project" value="UniProtKB-KW"/>
</dbReference>
<dbReference type="EMBL" id="JANCPR020000070">
    <property type="protein sequence ID" value="MDJ1137966.1"/>
    <property type="molecule type" value="Genomic_DNA"/>
</dbReference>
<evidence type="ECO:0000256" key="1">
    <source>
        <dbReference type="ARBA" id="ARBA00006484"/>
    </source>
</evidence>
<dbReference type="InterPro" id="IPR036291">
    <property type="entry name" value="NAD(P)-bd_dom_sf"/>
</dbReference>
<dbReference type="Pfam" id="PF13561">
    <property type="entry name" value="adh_short_C2"/>
    <property type="match status" value="1"/>
</dbReference>
<accession>A0ABT7AAX6</accession>
<dbReference type="CDD" id="cd05233">
    <property type="entry name" value="SDR_c"/>
    <property type="match status" value="1"/>
</dbReference>
<evidence type="ECO:0000313" key="3">
    <source>
        <dbReference type="Proteomes" id="UP001214441"/>
    </source>
</evidence>
<dbReference type="RefSeq" id="WP_274041497.1">
    <property type="nucleotide sequence ID" value="NZ_JANCPR020000070.1"/>
</dbReference>
<proteinExistence type="inferred from homology"/>
<dbReference type="PANTHER" id="PTHR42760">
    <property type="entry name" value="SHORT-CHAIN DEHYDROGENASES/REDUCTASES FAMILY MEMBER"/>
    <property type="match status" value="1"/>
</dbReference>
<name>A0ABT7AAX6_9ACTN</name>
<comment type="caution">
    <text evidence="2">The sequence shown here is derived from an EMBL/GenBank/DDBJ whole genome shotgun (WGS) entry which is preliminary data.</text>
</comment>